<comment type="caution">
    <text evidence="1">The sequence shown here is derived from an EMBL/GenBank/DDBJ whole genome shotgun (WGS) entry which is preliminary data.</text>
</comment>
<reference evidence="1" key="1">
    <citation type="journal article" date="2015" name="Nature">
        <title>Complex archaea that bridge the gap between prokaryotes and eukaryotes.</title>
        <authorList>
            <person name="Spang A."/>
            <person name="Saw J.H."/>
            <person name="Jorgensen S.L."/>
            <person name="Zaremba-Niedzwiedzka K."/>
            <person name="Martijn J."/>
            <person name="Lind A.E."/>
            <person name="van Eijk R."/>
            <person name="Schleper C."/>
            <person name="Guy L."/>
            <person name="Ettema T.J."/>
        </authorList>
    </citation>
    <scope>NUCLEOTIDE SEQUENCE</scope>
</reference>
<sequence>MSGQVRQGELDPQLRDQFQQTINISTGSGLADAFGTISYAAPIEVLARVEEDRQVIESQTGNERTTTHRICTEGRRKDNGNLIAFGMRTRFWLPGDDPSNSKLAREPAGIYDGVDEFGSFSHFEVLV</sequence>
<proteinExistence type="predicted"/>
<name>A0A0F9EYN9_9ZZZZ</name>
<dbReference type="AlphaFoldDB" id="A0A0F9EYN9"/>
<dbReference type="EMBL" id="LAZR01023233">
    <property type="protein sequence ID" value="KKL79213.1"/>
    <property type="molecule type" value="Genomic_DNA"/>
</dbReference>
<evidence type="ECO:0000313" key="1">
    <source>
        <dbReference type="EMBL" id="KKL79213.1"/>
    </source>
</evidence>
<accession>A0A0F9EYN9</accession>
<protein>
    <submittedName>
        <fullName evidence="1">Uncharacterized protein</fullName>
    </submittedName>
</protein>
<gene>
    <name evidence="1" type="ORF">LCGC14_2017090</name>
</gene>
<organism evidence="1">
    <name type="scientific">marine sediment metagenome</name>
    <dbReference type="NCBI Taxonomy" id="412755"/>
    <lineage>
        <taxon>unclassified sequences</taxon>
        <taxon>metagenomes</taxon>
        <taxon>ecological metagenomes</taxon>
    </lineage>
</organism>